<feature type="domain" description="MTTase N-terminal" evidence="7">
    <location>
        <begin position="2"/>
        <end position="118"/>
    </location>
</feature>
<dbReference type="PANTHER" id="PTHR43020:SF2">
    <property type="entry name" value="MITOCHONDRIAL TRNA METHYLTHIOTRANSFERASE CDK5RAP1"/>
    <property type="match status" value="1"/>
</dbReference>
<dbReference type="InterPro" id="IPR006638">
    <property type="entry name" value="Elp3/MiaA/NifB-like_rSAM"/>
</dbReference>
<keyword evidence="5" id="KW-0408">Iron</keyword>
<comment type="caution">
    <text evidence="9">The sequence shown here is derived from an EMBL/GenBank/DDBJ whole genome shotgun (WGS) entry which is preliminary data.</text>
</comment>
<dbReference type="AlphaFoldDB" id="E6PFG4"/>
<dbReference type="SFLD" id="SFLDS00029">
    <property type="entry name" value="Radical_SAM"/>
    <property type="match status" value="1"/>
</dbReference>
<dbReference type="PANTHER" id="PTHR43020">
    <property type="entry name" value="CDK5 REGULATORY SUBUNIT-ASSOCIATED PROTEIN 1"/>
    <property type="match status" value="1"/>
</dbReference>
<dbReference type="GO" id="GO:0051539">
    <property type="term" value="F:4 iron, 4 sulfur cluster binding"/>
    <property type="evidence" value="ECO:0007669"/>
    <property type="project" value="UniProtKB-KW"/>
</dbReference>
<dbReference type="SUPFAM" id="SSF102114">
    <property type="entry name" value="Radical SAM enzymes"/>
    <property type="match status" value="1"/>
</dbReference>
<dbReference type="InterPro" id="IPR013848">
    <property type="entry name" value="Methylthiotransferase_N"/>
</dbReference>
<dbReference type="InterPro" id="IPR007197">
    <property type="entry name" value="rSAM"/>
</dbReference>
<dbReference type="PROSITE" id="PS51449">
    <property type="entry name" value="MTTASE_N"/>
    <property type="match status" value="1"/>
</dbReference>
<dbReference type="Gene3D" id="3.80.30.20">
    <property type="entry name" value="tm_1862 like domain"/>
    <property type="match status" value="1"/>
</dbReference>
<dbReference type="CDD" id="cd01335">
    <property type="entry name" value="Radical_SAM"/>
    <property type="match status" value="1"/>
</dbReference>
<evidence type="ECO:0000256" key="3">
    <source>
        <dbReference type="ARBA" id="ARBA00022691"/>
    </source>
</evidence>
<keyword evidence="4" id="KW-0479">Metal-binding</keyword>
<dbReference type="NCBIfam" id="TIGR00089">
    <property type="entry name" value="MiaB/RimO family radical SAM methylthiotransferase"/>
    <property type="match status" value="1"/>
</dbReference>
<dbReference type="FunFam" id="3.80.30.20:FF:000001">
    <property type="entry name" value="tRNA-2-methylthio-N(6)-dimethylallyladenosine synthase 2"/>
    <property type="match status" value="1"/>
</dbReference>
<keyword evidence="6" id="KW-0411">Iron-sulfur</keyword>
<dbReference type="PROSITE" id="PS51918">
    <property type="entry name" value="RADICAL_SAM"/>
    <property type="match status" value="1"/>
</dbReference>
<dbReference type="Pfam" id="PF04055">
    <property type="entry name" value="Radical_SAM"/>
    <property type="match status" value="1"/>
</dbReference>
<accession>E6PFG4</accession>
<dbReference type="InterPro" id="IPR023404">
    <property type="entry name" value="rSAM_horseshoe"/>
</dbReference>
<dbReference type="SFLD" id="SFLDG01061">
    <property type="entry name" value="methylthiotransferase"/>
    <property type="match status" value="1"/>
</dbReference>
<dbReference type="Gene3D" id="3.40.50.12160">
    <property type="entry name" value="Methylthiotransferase, N-terminal domain"/>
    <property type="match status" value="1"/>
</dbReference>
<organism evidence="9">
    <name type="scientific">mine drainage metagenome</name>
    <dbReference type="NCBI Taxonomy" id="410659"/>
    <lineage>
        <taxon>unclassified sequences</taxon>
        <taxon>metagenomes</taxon>
        <taxon>ecological metagenomes</taxon>
    </lineage>
</organism>
<dbReference type="GO" id="GO:0035597">
    <property type="term" value="F:tRNA-2-methylthio-N(6)-dimethylallyladenosine(37) synthase activity"/>
    <property type="evidence" value="ECO:0007669"/>
    <property type="project" value="TreeGrafter"/>
</dbReference>
<dbReference type="GO" id="GO:0005829">
    <property type="term" value="C:cytosol"/>
    <property type="evidence" value="ECO:0007669"/>
    <property type="project" value="TreeGrafter"/>
</dbReference>
<dbReference type="InterPro" id="IPR058240">
    <property type="entry name" value="rSAM_sf"/>
</dbReference>
<dbReference type="SFLD" id="SFLDG01082">
    <property type="entry name" value="B12-binding_domain_containing"/>
    <property type="match status" value="1"/>
</dbReference>
<dbReference type="GO" id="GO:0046872">
    <property type="term" value="F:metal ion binding"/>
    <property type="evidence" value="ECO:0007669"/>
    <property type="project" value="UniProtKB-KW"/>
</dbReference>
<dbReference type="Pfam" id="PF00919">
    <property type="entry name" value="UPF0004"/>
    <property type="match status" value="1"/>
</dbReference>
<evidence type="ECO:0000256" key="4">
    <source>
        <dbReference type="ARBA" id="ARBA00022723"/>
    </source>
</evidence>
<evidence type="ECO:0000256" key="6">
    <source>
        <dbReference type="ARBA" id="ARBA00023014"/>
    </source>
</evidence>
<keyword evidence="3" id="KW-0949">S-adenosyl-L-methionine</keyword>
<feature type="domain" description="Radical SAM core" evidence="8">
    <location>
        <begin position="148"/>
        <end position="376"/>
    </location>
</feature>
<evidence type="ECO:0000256" key="2">
    <source>
        <dbReference type="ARBA" id="ARBA00022485"/>
    </source>
</evidence>
<dbReference type="InterPro" id="IPR038135">
    <property type="entry name" value="Methylthiotransferase_N_sf"/>
</dbReference>
<dbReference type="EMBL" id="CABL01000006">
    <property type="protein sequence ID" value="CBH75200.1"/>
    <property type="molecule type" value="Genomic_DNA"/>
</dbReference>
<gene>
    <name evidence="9" type="ORF">CARN1_1525</name>
</gene>
<dbReference type="NCBIfam" id="TIGR01574">
    <property type="entry name" value="miaB-methiolase"/>
    <property type="match status" value="1"/>
</dbReference>
<keyword evidence="2" id="KW-0004">4Fe-4S</keyword>
<evidence type="ECO:0000256" key="1">
    <source>
        <dbReference type="ARBA" id="ARBA00001966"/>
    </source>
</evidence>
<reference evidence="9" key="1">
    <citation type="submission" date="2009-10" db="EMBL/GenBank/DDBJ databases">
        <title>Diversity of trophic interactions inside an arsenic-rich microbial ecosystem.</title>
        <authorList>
            <person name="Bertin P.N."/>
            <person name="Heinrich-Salmeron A."/>
            <person name="Pelletier E."/>
            <person name="Goulhen-Chollet F."/>
            <person name="Arsene-Ploetze F."/>
            <person name="Gallien S."/>
            <person name="Calteau A."/>
            <person name="Vallenet D."/>
            <person name="Casiot C."/>
            <person name="Chane-Woon-Ming B."/>
            <person name="Giloteaux L."/>
            <person name="Barakat M."/>
            <person name="Bonnefoy V."/>
            <person name="Bruneel O."/>
            <person name="Chandler M."/>
            <person name="Cleiss J."/>
            <person name="Duran R."/>
            <person name="Elbaz-Poulichet F."/>
            <person name="Fonknechten N."/>
            <person name="Lauga B."/>
            <person name="Mornico D."/>
            <person name="Ortet P."/>
            <person name="Schaeffer C."/>
            <person name="Siguier P."/>
            <person name="Alexander Thil Smith A."/>
            <person name="Van Dorsselaer A."/>
            <person name="Weissenbach J."/>
            <person name="Medigue C."/>
            <person name="Le Paslier D."/>
        </authorList>
    </citation>
    <scope>NUCLEOTIDE SEQUENCE</scope>
</reference>
<dbReference type="SMART" id="SM00729">
    <property type="entry name" value="Elp3"/>
    <property type="match status" value="1"/>
</dbReference>
<proteinExistence type="predicted"/>
<dbReference type="FunFam" id="3.40.50.12160:FF:000003">
    <property type="entry name" value="CDK5 regulatory subunit-associated protein 1"/>
    <property type="match status" value="1"/>
</dbReference>
<evidence type="ECO:0000313" key="9">
    <source>
        <dbReference type="EMBL" id="CBH75200.1"/>
    </source>
</evidence>
<protein>
    <submittedName>
        <fullName evidence="9">Uncharacterized protein</fullName>
    </submittedName>
</protein>
<dbReference type="InterPro" id="IPR005839">
    <property type="entry name" value="Methylthiotransferase"/>
</dbReference>
<comment type="cofactor">
    <cofactor evidence="1">
        <name>[4Fe-4S] cluster</name>
        <dbReference type="ChEBI" id="CHEBI:49883"/>
    </cofactor>
</comment>
<dbReference type="InterPro" id="IPR020612">
    <property type="entry name" value="Methylthiotransferase_CS"/>
</dbReference>
<evidence type="ECO:0000256" key="5">
    <source>
        <dbReference type="ARBA" id="ARBA00023004"/>
    </source>
</evidence>
<name>E6PFG4_9ZZZZ</name>
<dbReference type="PROSITE" id="PS01278">
    <property type="entry name" value="MTTASE_RADICAL"/>
    <property type="match status" value="1"/>
</dbReference>
<evidence type="ECO:0000259" key="7">
    <source>
        <dbReference type="PROSITE" id="PS51449"/>
    </source>
</evidence>
<sequence>MAALYIETFGCQMNEADSQEIAQRASAAGYAIVTRPEDAQVVLLNTCTVRDNAERRAYGRMNHFRALKSADPSVRIVVMGCLAEQDRDRMAKLAPHVDAIYGTKELRALGDRLERWREDFGEDPDIEAIEQRALLEPMGGTADGVTDAFSHLRAFVNVQRGCSYYCTFCIVPHVRGRFDHRPAAEIRAEVAEKIAAGAREVMLVGQTVNAWRDPADGADFLELVRSVAALEGLERLTFISPHPKDFTEATIAGFAEIAALNPRVHLPMQSASDAVLRRMNRKYTRAQFEERVAWIARYLPAWAITTDIIVGFPGESESDFEATLEYVRRGIFANAYSFIYSIRRGTPAANWEQVAPEAAHERFERLIEAQNDASTAYHARKIGRVERCLVVGPSKKDPNRLTAKALDNVTVNSPMPPDYDAALYAREPWLDIEIVAAHVWGNSGTVRARSARFTESGTPVDLPVLSLL</sequence>
<evidence type="ECO:0000259" key="8">
    <source>
        <dbReference type="PROSITE" id="PS51918"/>
    </source>
</evidence>